<dbReference type="STRING" id="159087.Daro_2896"/>
<protein>
    <submittedName>
        <fullName evidence="2">Alpha/beta hydrolase fold protein</fullName>
    </submittedName>
</protein>
<dbReference type="Pfam" id="PF00561">
    <property type="entry name" value="Abhydrolase_1"/>
    <property type="match status" value="1"/>
</dbReference>
<dbReference type="InterPro" id="IPR029058">
    <property type="entry name" value="AB_hydrolase_fold"/>
</dbReference>
<dbReference type="OrthoDB" id="9798888at2"/>
<evidence type="ECO:0000259" key="1">
    <source>
        <dbReference type="Pfam" id="PF00561"/>
    </source>
</evidence>
<sequence>MEKMIRTTDGLSLWSEAFGKPGDRPILLIMGAMNQGIFWPDAFCARLAGLGYYVVRYDHRDTGLSSKIDYQAQPYRLAELTQDALAALHGHNLSKATVVGLSMGGYIAQLLAIDHPEAVERLVLISSSADQRPYMAATMGQPAVGLTLPGPGPALLDYIQATIARPPQSLPEVEQNLLTGWAITYAGQREFPRAQMTVALRQAAGRTDNPLAAFNHALAVAASPDRLESVKTIRAPTLVIHGSHDTCLPLAHGEYLARNIPGARLHILPMGHSFMWSWDDEVLSSLTSFLGEDLIDHPSQTNHD</sequence>
<dbReference type="HOGENOM" id="CLU_020336_0_0_4"/>
<keyword evidence="2" id="KW-0378">Hydrolase</keyword>
<dbReference type="PANTHER" id="PTHR43433">
    <property type="entry name" value="HYDROLASE, ALPHA/BETA FOLD FAMILY PROTEIN"/>
    <property type="match status" value="1"/>
</dbReference>
<dbReference type="EMBL" id="CP000089">
    <property type="protein sequence ID" value="AAZ47626.1"/>
    <property type="molecule type" value="Genomic_DNA"/>
</dbReference>
<dbReference type="ESTHER" id="decar-q47c05">
    <property type="family name" value="Aclacinomycin-methylesterase_RdmC"/>
</dbReference>
<dbReference type="InterPro" id="IPR050471">
    <property type="entry name" value="AB_hydrolase"/>
</dbReference>
<dbReference type="eggNOG" id="COG2267">
    <property type="taxonomic scope" value="Bacteria"/>
</dbReference>
<reference evidence="2" key="1">
    <citation type="submission" date="2005-08" db="EMBL/GenBank/DDBJ databases">
        <title>Complete sequence of Dechloromonas aromatica RCB.</title>
        <authorList>
            <person name="Salinero K.K."/>
            <person name="Copeland A."/>
            <person name="Lucas S."/>
            <person name="Lapidus A."/>
            <person name="Barry K."/>
            <person name="Detter J.C."/>
            <person name="Glavina T."/>
            <person name="Hammon N."/>
            <person name="Israni S."/>
            <person name="Pitluck S."/>
            <person name="Di Bartolo G."/>
            <person name="Trong S."/>
            <person name="Schmutz J."/>
            <person name="Larimer F."/>
            <person name="Land M."/>
            <person name="Ivanova N."/>
            <person name="Richardson P."/>
        </authorList>
    </citation>
    <scope>NUCLEOTIDE SEQUENCE</scope>
    <source>
        <strain evidence="2">RCB</strain>
    </source>
</reference>
<gene>
    <name evidence="2" type="ordered locus">Daro_2896</name>
</gene>
<proteinExistence type="predicted"/>
<dbReference type="AlphaFoldDB" id="Q47C05"/>
<dbReference type="GO" id="GO:0004806">
    <property type="term" value="F:triacylglycerol lipase activity"/>
    <property type="evidence" value="ECO:0007669"/>
    <property type="project" value="TreeGrafter"/>
</dbReference>
<dbReference type="InterPro" id="IPR000073">
    <property type="entry name" value="AB_hydrolase_1"/>
</dbReference>
<feature type="domain" description="AB hydrolase-1" evidence="1">
    <location>
        <begin position="41"/>
        <end position="276"/>
    </location>
</feature>
<dbReference type="Gene3D" id="3.40.50.1820">
    <property type="entry name" value="alpha/beta hydrolase"/>
    <property type="match status" value="1"/>
</dbReference>
<name>Q47C05_DECAR</name>
<dbReference type="SUPFAM" id="SSF53474">
    <property type="entry name" value="alpha/beta-Hydrolases"/>
    <property type="match status" value="1"/>
</dbReference>
<organism evidence="2">
    <name type="scientific">Dechloromonas aromatica (strain RCB)</name>
    <dbReference type="NCBI Taxonomy" id="159087"/>
    <lineage>
        <taxon>Bacteria</taxon>
        <taxon>Pseudomonadati</taxon>
        <taxon>Pseudomonadota</taxon>
        <taxon>Betaproteobacteria</taxon>
        <taxon>Rhodocyclales</taxon>
        <taxon>Azonexaceae</taxon>
        <taxon>Dechloromonas</taxon>
    </lineage>
</organism>
<dbReference type="GO" id="GO:0046503">
    <property type="term" value="P:glycerolipid catabolic process"/>
    <property type="evidence" value="ECO:0007669"/>
    <property type="project" value="TreeGrafter"/>
</dbReference>
<accession>Q47C05</accession>
<dbReference type="PANTHER" id="PTHR43433:SF5">
    <property type="entry name" value="AB HYDROLASE-1 DOMAIN-CONTAINING PROTEIN"/>
    <property type="match status" value="1"/>
</dbReference>
<evidence type="ECO:0000313" key="2">
    <source>
        <dbReference type="EMBL" id="AAZ47626.1"/>
    </source>
</evidence>
<dbReference type="KEGG" id="dar:Daro_2896"/>
<dbReference type="PRINTS" id="PR00111">
    <property type="entry name" value="ABHYDROLASE"/>
</dbReference>